<name>A0ACB7RRD0_HYAAI</name>
<accession>A0ACB7RRD0</accession>
<dbReference type="Proteomes" id="UP000821845">
    <property type="component" value="Chromosome 7"/>
</dbReference>
<evidence type="ECO:0000313" key="2">
    <source>
        <dbReference type="Proteomes" id="UP000821845"/>
    </source>
</evidence>
<evidence type="ECO:0000313" key="1">
    <source>
        <dbReference type="EMBL" id="KAH6925183.1"/>
    </source>
</evidence>
<organism evidence="1 2">
    <name type="scientific">Hyalomma asiaticum</name>
    <name type="common">Tick</name>
    <dbReference type="NCBI Taxonomy" id="266040"/>
    <lineage>
        <taxon>Eukaryota</taxon>
        <taxon>Metazoa</taxon>
        <taxon>Ecdysozoa</taxon>
        <taxon>Arthropoda</taxon>
        <taxon>Chelicerata</taxon>
        <taxon>Arachnida</taxon>
        <taxon>Acari</taxon>
        <taxon>Parasitiformes</taxon>
        <taxon>Ixodida</taxon>
        <taxon>Ixodoidea</taxon>
        <taxon>Ixodidae</taxon>
        <taxon>Hyalomminae</taxon>
        <taxon>Hyalomma</taxon>
    </lineage>
</organism>
<protein>
    <submittedName>
        <fullName evidence="1">Uncharacterized protein</fullName>
    </submittedName>
</protein>
<sequence length="239" mass="26753">MCTCLRVASLHGWPTLGVTYFSSQGISSVTTLLDELQKKKIDSYGCLDIITKPGDLEKAVYNIKDPIMALKAKQTEAHRRCVVAFGSTDYSSDNYMTIFKNIFQKVVRDFQIDTIIAITSTRMIESTWANCYAAPPNIYETPKTSRYPQLVCESTSRVLIPGIFTTAAYFVGPSQDKTVAFGDPADTTRRKWVKATTEIGSQLRSRLALLFFDVQLEYRKATCDTPFNAVNSTISIFKS</sequence>
<keyword evidence="2" id="KW-1185">Reference proteome</keyword>
<dbReference type="EMBL" id="CM023487">
    <property type="protein sequence ID" value="KAH6925183.1"/>
    <property type="molecule type" value="Genomic_DNA"/>
</dbReference>
<comment type="caution">
    <text evidence="1">The sequence shown here is derived from an EMBL/GenBank/DDBJ whole genome shotgun (WGS) entry which is preliminary data.</text>
</comment>
<proteinExistence type="predicted"/>
<gene>
    <name evidence="1" type="ORF">HPB50_001489</name>
</gene>
<reference evidence="1" key="1">
    <citation type="submission" date="2020-05" db="EMBL/GenBank/DDBJ databases">
        <title>Large-scale comparative analyses of tick genomes elucidate their genetic diversity and vector capacities.</title>
        <authorList>
            <person name="Jia N."/>
            <person name="Wang J."/>
            <person name="Shi W."/>
            <person name="Du L."/>
            <person name="Sun Y."/>
            <person name="Zhan W."/>
            <person name="Jiang J."/>
            <person name="Wang Q."/>
            <person name="Zhang B."/>
            <person name="Ji P."/>
            <person name="Sakyi L.B."/>
            <person name="Cui X."/>
            <person name="Yuan T."/>
            <person name="Jiang B."/>
            <person name="Yang W."/>
            <person name="Lam T.T.-Y."/>
            <person name="Chang Q."/>
            <person name="Ding S."/>
            <person name="Wang X."/>
            <person name="Zhu J."/>
            <person name="Ruan X."/>
            <person name="Zhao L."/>
            <person name="Wei J."/>
            <person name="Que T."/>
            <person name="Du C."/>
            <person name="Cheng J."/>
            <person name="Dai P."/>
            <person name="Han X."/>
            <person name="Huang E."/>
            <person name="Gao Y."/>
            <person name="Liu J."/>
            <person name="Shao H."/>
            <person name="Ye R."/>
            <person name="Li L."/>
            <person name="Wei W."/>
            <person name="Wang X."/>
            <person name="Wang C."/>
            <person name="Yang T."/>
            <person name="Huo Q."/>
            <person name="Li W."/>
            <person name="Guo W."/>
            <person name="Chen H."/>
            <person name="Zhou L."/>
            <person name="Ni X."/>
            <person name="Tian J."/>
            <person name="Zhou Y."/>
            <person name="Sheng Y."/>
            <person name="Liu T."/>
            <person name="Pan Y."/>
            <person name="Xia L."/>
            <person name="Li J."/>
            <person name="Zhao F."/>
            <person name="Cao W."/>
        </authorList>
    </citation>
    <scope>NUCLEOTIDE SEQUENCE</scope>
    <source>
        <strain evidence="1">Hyas-2018</strain>
    </source>
</reference>